<evidence type="ECO:0000256" key="5">
    <source>
        <dbReference type="ARBA" id="ARBA00022723"/>
    </source>
</evidence>
<dbReference type="Proteomes" id="UP001324287">
    <property type="component" value="Chromosome"/>
</dbReference>
<evidence type="ECO:0000256" key="3">
    <source>
        <dbReference type="ARBA" id="ARBA00022559"/>
    </source>
</evidence>
<dbReference type="PANTHER" id="PTHR42821:SF1">
    <property type="entry name" value="CATALASE-B"/>
    <property type="match status" value="1"/>
</dbReference>
<evidence type="ECO:0000313" key="11">
    <source>
        <dbReference type="Proteomes" id="UP001324287"/>
    </source>
</evidence>
<keyword evidence="6" id="KW-0560">Oxidoreductase</keyword>
<evidence type="ECO:0000256" key="4">
    <source>
        <dbReference type="ARBA" id="ARBA00022617"/>
    </source>
</evidence>
<proteinExistence type="predicted"/>
<evidence type="ECO:0000256" key="7">
    <source>
        <dbReference type="ARBA" id="ARBA00023004"/>
    </source>
</evidence>
<keyword evidence="11" id="KW-1185">Reference proteome</keyword>
<reference evidence="10 11" key="1">
    <citation type="submission" date="2023-12" db="EMBL/GenBank/DDBJ databases">
        <title>Blastococcus brunescens sp. nov., an actonobacterium isolated from sandstone collected in sahara desert.</title>
        <authorList>
            <person name="Gtari M."/>
            <person name="Ghodhbane F."/>
        </authorList>
    </citation>
    <scope>NUCLEOTIDE SEQUENCE [LARGE SCALE GENOMIC DNA]</scope>
    <source>
        <strain evidence="10 11">BMG 8361</strain>
    </source>
</reference>
<dbReference type="PANTHER" id="PTHR42821">
    <property type="entry name" value="CATALASE"/>
    <property type="match status" value="1"/>
</dbReference>
<dbReference type="Pfam" id="PF18011">
    <property type="entry name" value="Catalase_C"/>
    <property type="match status" value="1"/>
</dbReference>
<evidence type="ECO:0000256" key="8">
    <source>
        <dbReference type="ARBA" id="ARBA00023324"/>
    </source>
</evidence>
<dbReference type="InterPro" id="IPR041399">
    <property type="entry name" value="Catalase_large_C"/>
</dbReference>
<evidence type="ECO:0000256" key="1">
    <source>
        <dbReference type="ARBA" id="ARBA00001971"/>
    </source>
</evidence>
<evidence type="ECO:0000259" key="9">
    <source>
        <dbReference type="Pfam" id="PF18011"/>
    </source>
</evidence>
<dbReference type="EMBL" id="CP141261">
    <property type="protein sequence ID" value="WRL64895.1"/>
    <property type="molecule type" value="Genomic_DNA"/>
</dbReference>
<evidence type="ECO:0000256" key="2">
    <source>
        <dbReference type="ARBA" id="ARBA00012314"/>
    </source>
</evidence>
<name>A0ABZ1B272_9ACTN</name>
<comment type="cofactor">
    <cofactor evidence="1">
        <name>heme</name>
        <dbReference type="ChEBI" id="CHEBI:30413"/>
    </cofactor>
</comment>
<evidence type="ECO:0000313" key="10">
    <source>
        <dbReference type="EMBL" id="WRL64895.1"/>
    </source>
</evidence>
<evidence type="ECO:0000256" key="6">
    <source>
        <dbReference type="ARBA" id="ARBA00023002"/>
    </source>
</evidence>
<keyword evidence="8" id="KW-0376">Hydrogen peroxide</keyword>
<keyword evidence="4" id="KW-0349">Heme</keyword>
<dbReference type="Gene3D" id="3.40.50.880">
    <property type="match status" value="1"/>
</dbReference>
<keyword evidence="5" id="KW-0479">Metal-binding</keyword>
<keyword evidence="7" id="KW-0408">Iron</keyword>
<feature type="domain" description="Large catalase C-terminal" evidence="9">
    <location>
        <begin position="2"/>
        <end position="94"/>
    </location>
</feature>
<keyword evidence="3" id="KW-0575">Peroxidase</keyword>
<dbReference type="EC" id="1.11.1.6" evidence="2"/>
<gene>
    <name evidence="10" type="ORF">U6N30_03925</name>
</gene>
<dbReference type="RefSeq" id="WP_324276219.1">
    <property type="nucleotide sequence ID" value="NZ_CP141261.1"/>
</dbReference>
<accession>A0ABZ1B272</accession>
<dbReference type="SUPFAM" id="SSF52317">
    <property type="entry name" value="Class I glutamine amidotransferase-like"/>
    <property type="match status" value="1"/>
</dbReference>
<dbReference type="InterPro" id="IPR024712">
    <property type="entry name" value="Catalase_clade2"/>
</dbReference>
<organism evidence="10 11">
    <name type="scientific">Blastococcus brunescens</name>
    <dbReference type="NCBI Taxonomy" id="1564165"/>
    <lineage>
        <taxon>Bacteria</taxon>
        <taxon>Bacillati</taxon>
        <taxon>Actinomycetota</taxon>
        <taxon>Actinomycetes</taxon>
        <taxon>Geodermatophilales</taxon>
        <taxon>Geodermatophilaceae</taxon>
        <taxon>Blastococcus</taxon>
    </lineage>
</organism>
<sequence>MERTFATGRSIEFDAIVVADGAPKDGDFRALIMLQEAFRHLKAVGAWGDGVEVLKAAGIDTGAPGVLTGKKANAKLAAATVAALGMHRAWDRTPLVSASMVPPTV</sequence>
<protein>
    <recommendedName>
        <fullName evidence="2">catalase</fullName>
        <ecNumber evidence="2">1.11.1.6</ecNumber>
    </recommendedName>
</protein>
<dbReference type="InterPro" id="IPR029062">
    <property type="entry name" value="Class_I_gatase-like"/>
</dbReference>